<dbReference type="RefSeq" id="WP_135872210.1">
    <property type="nucleotide sequence ID" value="NZ_SRSC01000004.1"/>
</dbReference>
<dbReference type="InterPro" id="IPR017945">
    <property type="entry name" value="DHBP_synth_RibB-like_a/b_dom"/>
</dbReference>
<accession>A0A4V3NZB6</accession>
<dbReference type="Gene3D" id="3.90.870.10">
    <property type="entry name" value="DHBP synthase"/>
    <property type="match status" value="1"/>
</dbReference>
<dbReference type="EMBL" id="SRSC01000004">
    <property type="protein sequence ID" value="TGU70832.1"/>
    <property type="molecule type" value="Genomic_DNA"/>
</dbReference>
<evidence type="ECO:0000313" key="3">
    <source>
        <dbReference type="Proteomes" id="UP000306416"/>
    </source>
</evidence>
<reference evidence="2 3" key="1">
    <citation type="submission" date="2019-04" db="EMBL/GenBank/DDBJ databases">
        <title>Geobacter oryzae sp. nov., ferric-reducing bacteria isolated from paddy soil.</title>
        <authorList>
            <person name="Xu Z."/>
            <person name="Masuda Y."/>
            <person name="Itoh H."/>
            <person name="Senoo K."/>
        </authorList>
    </citation>
    <scope>NUCLEOTIDE SEQUENCE [LARGE SCALE GENOMIC DNA]</scope>
    <source>
        <strain evidence="2 3">Red111</strain>
    </source>
</reference>
<dbReference type="Proteomes" id="UP000306416">
    <property type="component" value="Unassembled WGS sequence"/>
</dbReference>
<evidence type="ECO:0000313" key="2">
    <source>
        <dbReference type="EMBL" id="TGU70832.1"/>
    </source>
</evidence>
<dbReference type="GO" id="GO:0003725">
    <property type="term" value="F:double-stranded RNA binding"/>
    <property type="evidence" value="ECO:0007669"/>
    <property type="project" value="InterPro"/>
</dbReference>
<dbReference type="AlphaFoldDB" id="A0A4V3NZB6"/>
<keyword evidence="3" id="KW-1185">Reference proteome</keyword>
<protein>
    <submittedName>
        <fullName evidence="2">Threonylcarbamoyl-AMP synthase</fullName>
    </submittedName>
</protein>
<proteinExistence type="predicted"/>
<feature type="domain" description="YrdC-like" evidence="1">
    <location>
        <begin position="12"/>
        <end position="196"/>
    </location>
</feature>
<dbReference type="NCBIfam" id="TIGR00057">
    <property type="entry name" value="L-threonylcarbamoyladenylate synthase"/>
    <property type="match status" value="1"/>
</dbReference>
<evidence type="ECO:0000259" key="1">
    <source>
        <dbReference type="PROSITE" id="PS51163"/>
    </source>
</evidence>
<dbReference type="SUPFAM" id="SSF55821">
    <property type="entry name" value="YrdC/RibB"/>
    <property type="match status" value="1"/>
</dbReference>
<dbReference type="InterPro" id="IPR006070">
    <property type="entry name" value="Sua5-like_dom"/>
</dbReference>
<dbReference type="PANTHER" id="PTHR42828">
    <property type="entry name" value="DHBP SYNTHASE RIBB-LIKE ALPHA/BETA DOMAIN-CONTAINING PROTEIN"/>
    <property type="match status" value="1"/>
</dbReference>
<dbReference type="PROSITE" id="PS51163">
    <property type="entry name" value="YRDC"/>
    <property type="match status" value="1"/>
</dbReference>
<organism evidence="2 3">
    <name type="scientific">Geomonas terrae</name>
    <dbReference type="NCBI Taxonomy" id="2562681"/>
    <lineage>
        <taxon>Bacteria</taxon>
        <taxon>Pseudomonadati</taxon>
        <taxon>Thermodesulfobacteriota</taxon>
        <taxon>Desulfuromonadia</taxon>
        <taxon>Geobacterales</taxon>
        <taxon>Geobacteraceae</taxon>
        <taxon>Geomonas</taxon>
    </lineage>
</organism>
<dbReference type="InterPro" id="IPR052532">
    <property type="entry name" value="SUA5_domain"/>
</dbReference>
<comment type="caution">
    <text evidence="2">The sequence shown here is derived from an EMBL/GenBank/DDBJ whole genome shotgun (WGS) entry which is preliminary data.</text>
</comment>
<gene>
    <name evidence="2" type="ORF">E4633_17735</name>
</gene>
<name>A0A4V3NZB6_9BACT</name>
<dbReference type="PANTHER" id="PTHR42828:SF3">
    <property type="entry name" value="THREONYLCARBAMOYL-AMP SYNTHASE"/>
    <property type="match status" value="1"/>
</dbReference>
<sequence length="202" mass="22191">MLLEINPDNPQPRLIAKVVEILKNGGVVAYPTDTTYGIGCSIFSKKGIERIYQIKQRDKKKPFSFICSDMAEISRYARVSNYAFKQLRRLLPGAYTFVLEANSVVPDLVQTKQRTVGIRMPDNAICLAIVKELGAPIVTTSANLSGEDPIGNPWEVEHELGKQLDLVVDGGDLTADVSSVVSLIGDRPEVLRKGVGDVSWCE</sequence>
<dbReference type="Pfam" id="PF01300">
    <property type="entry name" value="Sua5_yciO_yrdC"/>
    <property type="match status" value="1"/>
</dbReference>